<protein>
    <submittedName>
        <fullName evidence="3">Transglutaminase domain-containing protein</fullName>
    </submittedName>
</protein>
<feature type="transmembrane region" description="Helical" evidence="1">
    <location>
        <begin position="158"/>
        <end position="176"/>
    </location>
</feature>
<feature type="transmembrane region" description="Helical" evidence="1">
    <location>
        <begin position="56"/>
        <end position="74"/>
    </location>
</feature>
<feature type="domain" description="Transglutaminase-like" evidence="2">
    <location>
        <begin position="390"/>
        <end position="461"/>
    </location>
</feature>
<dbReference type="Pfam" id="PF11992">
    <property type="entry name" value="TgpA_N"/>
    <property type="match status" value="1"/>
</dbReference>
<feature type="transmembrane region" description="Helical" evidence="1">
    <location>
        <begin position="128"/>
        <end position="146"/>
    </location>
</feature>
<dbReference type="InterPro" id="IPR052901">
    <property type="entry name" value="Bact_TGase-like"/>
</dbReference>
<keyword evidence="4" id="KW-1185">Reference proteome</keyword>
<sequence>MRWYLPKRTLVLLILAQLSAVLPTWNQVGPVLVVLNLFCLAWCTGICLGRFGQPPRWLLVALALGGAVALALTLPGKGVYLAMVSLLVLGYSLKVLEIRASRDLYALVLFGLFLLATDFVRYQSMAMTLYLLLASLLQLAVLLSLLGPKGNLGLARRMGRMALLSLPLTLLLFLLLPRLSPLWQMPDAKSGTTGLSDTLSPGDFASLAQSTELAFRAELPWRPSADGLYWRALTLEDFDGRAWHQARFRQQEERDAPSLLAGPGRDWTLMMSPSPKRWLPVLEGSRPRSREQQVTRDNRVLARQPLLQTARFPLRLEDRPQRREEARVLALNRQLPAAGNGRSRALALSFRQRFGDDKALAQALNRHFATGFRYSLTPPPLGENAVDAFLFDTQVGFCGHYASAMAFMLRAAGIPARIVAGYQGGQFVPEGNFYALYQYDAHAWVEAWLPGQGWTRFDPTAQVAPERVDRGFSSLAASPQFRGDAGWFWQLKQQPALRWLRYQAALMDYRWSRWVLNYDGQRREQLLSRLLGTSDWLPAALLFGGLLLGALLLLHWWSNRRQAPAMTAAARLYLKGCKKMGLARLPGEGAQAYALRVAEHRPELAPLWNQLTGLYQQLRYGDQDPERLKALKRQVRALPRSATIAP</sequence>
<dbReference type="EMBL" id="AMRI01000003">
    <property type="protein sequence ID" value="EKE77117.1"/>
    <property type="molecule type" value="Genomic_DNA"/>
</dbReference>
<keyword evidence="1" id="KW-0812">Transmembrane</keyword>
<dbReference type="PANTHER" id="PTHR42736:SF1">
    <property type="entry name" value="PROTEIN-GLUTAMINE GAMMA-GLUTAMYLTRANSFERASE"/>
    <property type="match status" value="1"/>
</dbReference>
<dbReference type="STRING" id="745411.B3C1_02890"/>
<feature type="transmembrane region" description="Helical" evidence="1">
    <location>
        <begin position="104"/>
        <end position="122"/>
    </location>
</feature>
<dbReference type="Pfam" id="PF01841">
    <property type="entry name" value="Transglut_core"/>
    <property type="match status" value="1"/>
</dbReference>
<dbReference type="InterPro" id="IPR002931">
    <property type="entry name" value="Transglutaminase-like"/>
</dbReference>
<reference evidence="3 4" key="1">
    <citation type="journal article" date="2012" name="J. Bacteriol.">
        <title>Genome Sequence of Gallaecimonas xiamenensis Type Strain 3-C-1.</title>
        <authorList>
            <person name="Lai Q."/>
            <person name="Wang L."/>
            <person name="Wang W."/>
            <person name="Shao Z."/>
        </authorList>
    </citation>
    <scope>NUCLEOTIDE SEQUENCE [LARGE SCALE GENOMIC DNA]</scope>
    <source>
        <strain evidence="3 4">3-C-1</strain>
    </source>
</reference>
<dbReference type="Proteomes" id="UP000006755">
    <property type="component" value="Unassembled WGS sequence"/>
</dbReference>
<dbReference type="InterPro" id="IPR025403">
    <property type="entry name" value="TgpA-like_C"/>
</dbReference>
<accession>K2JRK3</accession>
<dbReference type="Gene3D" id="3.10.620.30">
    <property type="match status" value="1"/>
</dbReference>
<dbReference type="AlphaFoldDB" id="K2JRK3"/>
<dbReference type="SUPFAM" id="SSF54001">
    <property type="entry name" value="Cysteine proteinases"/>
    <property type="match status" value="1"/>
</dbReference>
<dbReference type="InterPro" id="IPR038765">
    <property type="entry name" value="Papain-like_cys_pep_sf"/>
</dbReference>
<keyword evidence="1" id="KW-0472">Membrane</keyword>
<dbReference type="SMART" id="SM00460">
    <property type="entry name" value="TGc"/>
    <property type="match status" value="1"/>
</dbReference>
<keyword evidence="1" id="KW-1133">Transmembrane helix</keyword>
<feature type="transmembrane region" description="Helical" evidence="1">
    <location>
        <begin position="30"/>
        <end position="49"/>
    </location>
</feature>
<evidence type="ECO:0000256" key="1">
    <source>
        <dbReference type="SAM" id="Phobius"/>
    </source>
</evidence>
<gene>
    <name evidence="3" type="ORF">B3C1_02890</name>
</gene>
<organism evidence="3 4">
    <name type="scientific">Gallaecimonas xiamenensis 3-C-1</name>
    <dbReference type="NCBI Taxonomy" id="745411"/>
    <lineage>
        <taxon>Bacteria</taxon>
        <taxon>Pseudomonadati</taxon>
        <taxon>Pseudomonadota</taxon>
        <taxon>Gammaproteobacteria</taxon>
        <taxon>Enterobacterales</taxon>
        <taxon>Gallaecimonadaceae</taxon>
        <taxon>Gallaecimonas</taxon>
    </lineage>
</organism>
<dbReference type="InterPro" id="IPR021878">
    <property type="entry name" value="TgpA_N"/>
</dbReference>
<dbReference type="RefSeq" id="WP_008482790.1">
    <property type="nucleotide sequence ID" value="NZ_AMRI01000003.1"/>
</dbReference>
<feature type="transmembrane region" description="Helical" evidence="1">
    <location>
        <begin position="536"/>
        <end position="557"/>
    </location>
</feature>
<dbReference type="Pfam" id="PF13559">
    <property type="entry name" value="DUF4129"/>
    <property type="match status" value="1"/>
</dbReference>
<comment type="caution">
    <text evidence="3">The sequence shown here is derived from an EMBL/GenBank/DDBJ whole genome shotgun (WGS) entry which is preliminary data.</text>
</comment>
<feature type="transmembrane region" description="Helical" evidence="1">
    <location>
        <begin position="80"/>
        <end position="97"/>
    </location>
</feature>
<name>K2JRK3_9GAMM</name>
<evidence type="ECO:0000313" key="3">
    <source>
        <dbReference type="EMBL" id="EKE77117.1"/>
    </source>
</evidence>
<proteinExistence type="predicted"/>
<dbReference type="PANTHER" id="PTHR42736">
    <property type="entry name" value="PROTEIN-GLUTAMINE GAMMA-GLUTAMYLTRANSFERASE"/>
    <property type="match status" value="1"/>
</dbReference>
<dbReference type="PATRIC" id="fig|745411.4.peg.566"/>
<evidence type="ECO:0000259" key="2">
    <source>
        <dbReference type="SMART" id="SM00460"/>
    </source>
</evidence>
<dbReference type="eggNOG" id="COG1305">
    <property type="taxonomic scope" value="Bacteria"/>
</dbReference>
<evidence type="ECO:0000313" key="4">
    <source>
        <dbReference type="Proteomes" id="UP000006755"/>
    </source>
</evidence>